<dbReference type="Proteomes" id="UP000018936">
    <property type="component" value="Unassembled WGS sequence"/>
</dbReference>
<feature type="region of interest" description="Disordered" evidence="8">
    <location>
        <begin position="1"/>
        <end position="50"/>
    </location>
</feature>
<dbReference type="GO" id="GO:0042311">
    <property type="term" value="P:vasodilation"/>
    <property type="evidence" value="ECO:0007669"/>
    <property type="project" value="UniProtKB-KW"/>
</dbReference>
<keyword evidence="3" id="KW-0838">Vasoactive</keyword>
<dbReference type="AlphaFoldDB" id="V8N2J2"/>
<evidence type="ECO:0000256" key="4">
    <source>
        <dbReference type="ARBA" id="ARBA00022525"/>
    </source>
</evidence>
<evidence type="ECO:0000313" key="10">
    <source>
        <dbReference type="Proteomes" id="UP000018936"/>
    </source>
</evidence>
<feature type="non-terminal residue" evidence="9">
    <location>
        <position position="1"/>
    </location>
</feature>
<keyword evidence="5" id="KW-0800">Toxin</keyword>
<comment type="caution">
    <text evidence="9">The sequence shown here is derived from an EMBL/GenBank/DDBJ whole genome shotgun (WGS) entry which is preliminary data.</text>
</comment>
<name>V8N2J2_OPHHA</name>
<dbReference type="EMBL" id="AZIM01109732">
    <property type="protein sequence ID" value="ETE55777.1"/>
    <property type="molecule type" value="Genomic_DNA"/>
</dbReference>
<comment type="similarity">
    <text evidence="2">Belongs to the natriuretic peptide family.</text>
</comment>
<accession>V8N2J2</accession>
<reference evidence="9 10" key="1">
    <citation type="journal article" date="2013" name="Proc. Natl. Acad. Sci. U.S.A.">
        <title>The king cobra genome reveals dynamic gene evolution and adaptation in the snake venom system.</title>
        <authorList>
            <person name="Vonk F.J."/>
            <person name="Casewell N.R."/>
            <person name="Henkel C.V."/>
            <person name="Heimberg A.M."/>
            <person name="Jansen H.J."/>
            <person name="McCleary R.J."/>
            <person name="Kerkkamp H.M."/>
            <person name="Vos R.A."/>
            <person name="Guerreiro I."/>
            <person name="Calvete J.J."/>
            <person name="Wuster W."/>
            <person name="Woods A.E."/>
            <person name="Logan J.M."/>
            <person name="Harrison R.A."/>
            <person name="Castoe T.A."/>
            <person name="de Koning A.P."/>
            <person name="Pollock D.D."/>
            <person name="Yandell M."/>
            <person name="Calderon D."/>
            <person name="Renjifo C."/>
            <person name="Currier R.B."/>
            <person name="Salgado D."/>
            <person name="Pla D."/>
            <person name="Sanz L."/>
            <person name="Hyder A.S."/>
            <person name="Ribeiro J.M."/>
            <person name="Arntzen J.W."/>
            <person name="van den Thillart G.E."/>
            <person name="Boetzer M."/>
            <person name="Pirovano W."/>
            <person name="Dirks R.P."/>
            <person name="Spaink H.P."/>
            <person name="Duboule D."/>
            <person name="McGlinn E."/>
            <person name="Kini R.M."/>
            <person name="Richardson M.K."/>
        </authorList>
    </citation>
    <scope>NUCLEOTIDE SEQUENCE</scope>
    <source>
        <tissue evidence="9">Blood</tissue>
    </source>
</reference>
<dbReference type="OrthoDB" id="8911465at2759"/>
<dbReference type="GO" id="GO:0090729">
    <property type="term" value="F:toxin activity"/>
    <property type="evidence" value="ECO:0007669"/>
    <property type="project" value="UniProtKB-KW"/>
</dbReference>
<keyword evidence="4" id="KW-0964">Secreted</keyword>
<protein>
    <submittedName>
        <fullName evidence="9">Uncharacterized protein</fullName>
    </submittedName>
</protein>
<keyword evidence="3" id="KW-0840">Vasodilator</keyword>
<proteinExistence type="inferred from homology"/>
<dbReference type="Pfam" id="PF00212">
    <property type="entry name" value="ANP"/>
    <property type="match status" value="1"/>
</dbReference>
<keyword evidence="10" id="KW-1185">Reference proteome</keyword>
<evidence type="ECO:0000256" key="8">
    <source>
        <dbReference type="SAM" id="MobiDB-lite"/>
    </source>
</evidence>
<evidence type="ECO:0000256" key="6">
    <source>
        <dbReference type="ARBA" id="ARBA00022924"/>
    </source>
</evidence>
<dbReference type="GO" id="GO:0008217">
    <property type="term" value="P:regulation of blood pressure"/>
    <property type="evidence" value="ECO:0007669"/>
    <property type="project" value="UniProtKB-KW"/>
</dbReference>
<evidence type="ECO:0000256" key="2">
    <source>
        <dbReference type="ARBA" id="ARBA00009041"/>
    </source>
</evidence>
<gene>
    <name evidence="9" type="ORF">L345_18515</name>
</gene>
<dbReference type="SMART" id="SM00183">
    <property type="entry name" value="NAT_PEP"/>
    <property type="match status" value="1"/>
</dbReference>
<sequence length="50" mass="5498">MVQPEPHAGGARDSSRLQQQDNQGGTKGCFGRRLDRISHTTDMGCRRLTA</sequence>
<evidence type="ECO:0000256" key="3">
    <source>
        <dbReference type="ARBA" id="ARBA00022429"/>
    </source>
</evidence>
<keyword evidence="6" id="KW-0382">Hypotensive agent</keyword>
<comment type="subcellular location">
    <subcellularLocation>
        <location evidence="1">Secreted</location>
    </subcellularLocation>
</comment>
<dbReference type="GO" id="GO:0005179">
    <property type="term" value="F:hormone activity"/>
    <property type="evidence" value="ECO:0007669"/>
    <property type="project" value="InterPro"/>
</dbReference>
<evidence type="ECO:0000256" key="1">
    <source>
        <dbReference type="ARBA" id="ARBA00004613"/>
    </source>
</evidence>
<organism evidence="9 10">
    <name type="scientific">Ophiophagus hannah</name>
    <name type="common">King cobra</name>
    <name type="synonym">Naja hannah</name>
    <dbReference type="NCBI Taxonomy" id="8665"/>
    <lineage>
        <taxon>Eukaryota</taxon>
        <taxon>Metazoa</taxon>
        <taxon>Chordata</taxon>
        <taxon>Craniata</taxon>
        <taxon>Vertebrata</taxon>
        <taxon>Euteleostomi</taxon>
        <taxon>Lepidosauria</taxon>
        <taxon>Squamata</taxon>
        <taxon>Bifurcata</taxon>
        <taxon>Unidentata</taxon>
        <taxon>Episquamata</taxon>
        <taxon>Toxicofera</taxon>
        <taxon>Serpentes</taxon>
        <taxon>Colubroidea</taxon>
        <taxon>Elapidae</taxon>
        <taxon>Elapinae</taxon>
        <taxon>Ophiophagus</taxon>
    </lineage>
</organism>
<evidence type="ECO:0000256" key="5">
    <source>
        <dbReference type="ARBA" id="ARBA00022656"/>
    </source>
</evidence>
<dbReference type="GO" id="GO:0005576">
    <property type="term" value="C:extracellular region"/>
    <property type="evidence" value="ECO:0007669"/>
    <property type="project" value="UniProtKB-SubCell"/>
</dbReference>
<dbReference type="InterPro" id="IPR000663">
    <property type="entry name" value="Natr_peptide"/>
</dbReference>
<evidence type="ECO:0000256" key="7">
    <source>
        <dbReference type="ARBA" id="ARBA00023157"/>
    </source>
</evidence>
<feature type="non-terminal residue" evidence="9">
    <location>
        <position position="50"/>
    </location>
</feature>
<keyword evidence="7" id="KW-1015">Disulfide bond</keyword>
<evidence type="ECO:0000313" key="9">
    <source>
        <dbReference type="EMBL" id="ETE55777.1"/>
    </source>
</evidence>